<dbReference type="PANTHER" id="PTHR22726">
    <property type="entry name" value="METALLOENDOPEPTIDASE OMA1"/>
    <property type="match status" value="1"/>
</dbReference>
<comment type="similarity">
    <text evidence="6">Belongs to the peptidase M48 family.</text>
</comment>
<evidence type="ECO:0000256" key="6">
    <source>
        <dbReference type="RuleBase" id="RU003983"/>
    </source>
</evidence>
<proteinExistence type="inferred from homology"/>
<dbReference type="AlphaFoldDB" id="A0A5C6MBT7"/>
<dbReference type="InterPro" id="IPR001915">
    <property type="entry name" value="Peptidase_M48"/>
</dbReference>
<dbReference type="Pfam" id="PF01435">
    <property type="entry name" value="Peptidase_M48"/>
    <property type="match status" value="1"/>
</dbReference>
<reference evidence="8 9" key="1">
    <citation type="submission" date="2019-08" db="EMBL/GenBank/DDBJ databases">
        <title>100 year-old enigma solved: identification of Planctomyces bekefii, the type genus and species of the phylum Planctomycetes.</title>
        <authorList>
            <person name="Svetlana D.N."/>
            <person name="Overmann J."/>
        </authorList>
    </citation>
    <scope>NUCLEOTIDE SEQUENCE [LARGE SCALE GENOMIC DNA]</scope>
    <source>
        <strain evidence="8">Phe10_nw2017</strain>
    </source>
</reference>
<sequence length="271" mass="29572">MVAATLALGSLLTALMFLVAGCQTVPVTERRRLLVTSEASENEMGLTAYQDVLKSEPVTKNEKYQELVKRVGQRIAAVADRPDFNWEFNVIESKTQNAFCLPGGKVAVYTGLLPVCQDEAGLAVVMSHEVAHAIARHGGERMTYQTAQNLGKTAVGMVLQKQEEQKKQIVLTAYGAASQYGVILPYSRKHELEADHIGLLLMAKAGYDPSVAPGFWERFSSLKQGDAPMEFLSTHPSDARRATALRELLPTAMQSYEAAAEKYGIGEAIPQ</sequence>
<evidence type="ECO:0000313" key="9">
    <source>
        <dbReference type="Proteomes" id="UP000321083"/>
    </source>
</evidence>
<evidence type="ECO:0000259" key="7">
    <source>
        <dbReference type="Pfam" id="PF01435"/>
    </source>
</evidence>
<evidence type="ECO:0000313" key="8">
    <source>
        <dbReference type="EMBL" id="TWW11522.1"/>
    </source>
</evidence>
<dbReference type="CDD" id="cd07331">
    <property type="entry name" value="M48C_Oma1_like"/>
    <property type="match status" value="1"/>
</dbReference>
<dbReference type="GO" id="GO:0004222">
    <property type="term" value="F:metalloendopeptidase activity"/>
    <property type="evidence" value="ECO:0007669"/>
    <property type="project" value="InterPro"/>
</dbReference>
<dbReference type="PANTHER" id="PTHR22726:SF1">
    <property type="entry name" value="METALLOENDOPEPTIDASE OMA1, MITOCHONDRIAL"/>
    <property type="match status" value="1"/>
</dbReference>
<dbReference type="InterPro" id="IPR051156">
    <property type="entry name" value="Mito/Outer_Membr_Metalloprot"/>
</dbReference>
<keyword evidence="2" id="KW-0479">Metal-binding</keyword>
<dbReference type="GO" id="GO:0046872">
    <property type="term" value="F:metal ion binding"/>
    <property type="evidence" value="ECO:0007669"/>
    <property type="project" value="UniProtKB-KW"/>
</dbReference>
<dbReference type="EMBL" id="SRHE01000056">
    <property type="protein sequence ID" value="TWW11522.1"/>
    <property type="molecule type" value="Genomic_DNA"/>
</dbReference>
<dbReference type="Proteomes" id="UP000321083">
    <property type="component" value="Unassembled WGS sequence"/>
</dbReference>
<organism evidence="8 9">
    <name type="scientific">Planctomyces bekefii</name>
    <dbReference type="NCBI Taxonomy" id="1653850"/>
    <lineage>
        <taxon>Bacteria</taxon>
        <taxon>Pseudomonadati</taxon>
        <taxon>Planctomycetota</taxon>
        <taxon>Planctomycetia</taxon>
        <taxon>Planctomycetales</taxon>
        <taxon>Planctomycetaceae</taxon>
        <taxon>Planctomyces</taxon>
    </lineage>
</organism>
<accession>A0A5C6MBT7</accession>
<evidence type="ECO:0000256" key="3">
    <source>
        <dbReference type="ARBA" id="ARBA00022801"/>
    </source>
</evidence>
<evidence type="ECO:0000256" key="4">
    <source>
        <dbReference type="ARBA" id="ARBA00022833"/>
    </source>
</evidence>
<keyword evidence="5 6" id="KW-0482">Metalloprotease</keyword>
<gene>
    <name evidence="8" type="ORF">E3A20_04690</name>
</gene>
<dbReference type="GO" id="GO:0051603">
    <property type="term" value="P:proteolysis involved in protein catabolic process"/>
    <property type="evidence" value="ECO:0007669"/>
    <property type="project" value="TreeGrafter"/>
</dbReference>
<keyword evidence="3 6" id="KW-0378">Hydrolase</keyword>
<comment type="caution">
    <text evidence="8">The sequence shown here is derived from an EMBL/GenBank/DDBJ whole genome shotgun (WGS) entry which is preliminary data.</text>
</comment>
<dbReference type="GO" id="GO:0016020">
    <property type="term" value="C:membrane"/>
    <property type="evidence" value="ECO:0007669"/>
    <property type="project" value="TreeGrafter"/>
</dbReference>
<feature type="domain" description="Peptidase M48" evidence="7">
    <location>
        <begin position="65"/>
        <end position="248"/>
    </location>
</feature>
<keyword evidence="4 6" id="KW-0862">Zinc</keyword>
<keyword evidence="1 6" id="KW-0645">Protease</keyword>
<comment type="cofactor">
    <cofactor evidence="6">
        <name>Zn(2+)</name>
        <dbReference type="ChEBI" id="CHEBI:29105"/>
    </cofactor>
    <text evidence="6">Binds 1 zinc ion per subunit.</text>
</comment>
<protein>
    <submittedName>
        <fullName evidence="8">Peptidase M48</fullName>
    </submittedName>
</protein>
<keyword evidence="9" id="KW-1185">Reference proteome</keyword>
<reference evidence="8 9" key="2">
    <citation type="submission" date="2019-08" db="EMBL/GenBank/DDBJ databases">
        <authorList>
            <person name="Henke P."/>
        </authorList>
    </citation>
    <scope>NUCLEOTIDE SEQUENCE [LARGE SCALE GENOMIC DNA]</scope>
    <source>
        <strain evidence="8">Phe10_nw2017</strain>
    </source>
</reference>
<dbReference type="Gene3D" id="3.30.2010.10">
    <property type="entry name" value="Metalloproteases ('zincins'), catalytic domain"/>
    <property type="match status" value="1"/>
</dbReference>
<name>A0A5C6MBT7_9PLAN</name>
<evidence type="ECO:0000256" key="2">
    <source>
        <dbReference type="ARBA" id="ARBA00022723"/>
    </source>
</evidence>
<evidence type="ECO:0000256" key="5">
    <source>
        <dbReference type="ARBA" id="ARBA00023049"/>
    </source>
</evidence>
<evidence type="ECO:0000256" key="1">
    <source>
        <dbReference type="ARBA" id="ARBA00022670"/>
    </source>
</evidence>